<protein>
    <submittedName>
        <fullName evidence="7">Protein kinase</fullName>
    </submittedName>
</protein>
<keyword evidence="4" id="KW-0067">ATP-binding</keyword>
<dbReference type="GO" id="GO:0042594">
    <property type="term" value="P:response to starvation"/>
    <property type="evidence" value="ECO:0007669"/>
    <property type="project" value="TreeGrafter"/>
</dbReference>
<dbReference type="Proteomes" id="UP000680158">
    <property type="component" value="Unassembled WGS sequence"/>
</dbReference>
<dbReference type="Pfam" id="PF14559">
    <property type="entry name" value="TPR_19"/>
    <property type="match status" value="1"/>
</dbReference>
<dbReference type="SUPFAM" id="SSF56112">
    <property type="entry name" value="Protein kinase-like (PK-like)"/>
    <property type="match status" value="1"/>
</dbReference>
<dbReference type="GO" id="GO:0005524">
    <property type="term" value="F:ATP binding"/>
    <property type="evidence" value="ECO:0007669"/>
    <property type="project" value="UniProtKB-KW"/>
</dbReference>
<dbReference type="PROSITE" id="PS50011">
    <property type="entry name" value="PROTEIN_KINASE_DOM"/>
    <property type="match status" value="1"/>
</dbReference>
<keyword evidence="5" id="KW-0802">TPR repeat</keyword>
<dbReference type="SUPFAM" id="SSF48452">
    <property type="entry name" value="TPR-like"/>
    <property type="match status" value="1"/>
</dbReference>
<name>A0A941I2Y7_9BURK</name>
<sequence length="720" mass="80896">MNSVHSIGESKYQQDLMTMESFRHYEIRRRIDEDSVSPVFEAWDTKLHRVVAIKRLSDLGGEFDAMLNRARKVAALTHSAFVKIHALEEVDRSIYIVMEMVQGQALSQWISENQGRENLALIHIKQIAAALEEAQEAGLVHGDLQPANLIVDATGKIRILNLGFATYFDPQAVNNIAEIDPYGSIAYLAPERFAEHAASVASDVFAVGTILYQMLNGTTPFVNLRGLSLVAAQAQTRSEQWAWPSSISPAVYQLILAMTKREVSDRLQWAQVQQECQKLVDQESPSSSFSQSKMQALQAQLDAANRRRRWRYGMLVAALLCVGGVTVWKIQPNWTQVVKVLTPYSESLELERGMQALTMYDRPGKLDEATKHFNTVLERDANNARAAAGLSIVYSYRLRSNNRDDVWRGRALASAQQAINLNPDLAITQIAYALALDPHRQFDMAMAAVQKAKKIEPNNLLAWQTEVRTYLIARQFDATIKHADSALKLFPNDWLISNLKGVAYMNQAKYQMAEAIFRKNVEQHPDVMLSYNFLAMVLQYQGRVDDALQVLQQGLQLRPDVILYARLGEIRFDQGNYAAAADAMEKAILGNPQNYDNWIGLANALIQVPDKKVDARRAYEKAQKLLEAKLEQRPSDGWLMVTIARIHARVGEEKESLAMLNKALALAPNNPDVHFQAACAYELMGLRNSALAEIDKAKQLGFSEAKIRSEPVLKELLKTM</sequence>
<evidence type="ECO:0000256" key="5">
    <source>
        <dbReference type="PROSITE-ProRule" id="PRU00339"/>
    </source>
</evidence>
<evidence type="ECO:0000259" key="6">
    <source>
        <dbReference type="PROSITE" id="PS50011"/>
    </source>
</evidence>
<dbReference type="InterPro" id="IPR011990">
    <property type="entry name" value="TPR-like_helical_dom_sf"/>
</dbReference>
<evidence type="ECO:0000256" key="3">
    <source>
        <dbReference type="ARBA" id="ARBA00022777"/>
    </source>
</evidence>
<dbReference type="InterPro" id="IPR045269">
    <property type="entry name" value="Atg1-like"/>
</dbReference>
<keyword evidence="3 7" id="KW-0418">Kinase</keyword>
<dbReference type="AlphaFoldDB" id="A0A941I2Y7"/>
<dbReference type="PANTHER" id="PTHR24348:SF22">
    <property type="entry name" value="NON-SPECIFIC SERINE_THREONINE PROTEIN KINASE"/>
    <property type="match status" value="1"/>
</dbReference>
<dbReference type="GO" id="GO:0005776">
    <property type="term" value="C:autophagosome"/>
    <property type="evidence" value="ECO:0007669"/>
    <property type="project" value="TreeGrafter"/>
</dbReference>
<evidence type="ECO:0000313" key="8">
    <source>
        <dbReference type="Proteomes" id="UP000680158"/>
    </source>
</evidence>
<dbReference type="GO" id="GO:0005829">
    <property type="term" value="C:cytosol"/>
    <property type="evidence" value="ECO:0007669"/>
    <property type="project" value="TreeGrafter"/>
</dbReference>
<evidence type="ECO:0000256" key="2">
    <source>
        <dbReference type="ARBA" id="ARBA00022741"/>
    </source>
</evidence>
<dbReference type="EMBL" id="JAGSPM010000003">
    <property type="protein sequence ID" value="MBR7746405.1"/>
    <property type="molecule type" value="Genomic_DNA"/>
</dbReference>
<evidence type="ECO:0000256" key="1">
    <source>
        <dbReference type="ARBA" id="ARBA00022679"/>
    </source>
</evidence>
<dbReference type="PANTHER" id="PTHR24348">
    <property type="entry name" value="SERINE/THREONINE-PROTEIN KINASE UNC-51-RELATED"/>
    <property type="match status" value="1"/>
</dbReference>
<comment type="caution">
    <text evidence="7">The sequence shown here is derived from an EMBL/GenBank/DDBJ whole genome shotgun (WGS) entry which is preliminary data.</text>
</comment>
<dbReference type="InterPro" id="IPR011009">
    <property type="entry name" value="Kinase-like_dom_sf"/>
</dbReference>
<feature type="repeat" description="TPR" evidence="5">
    <location>
        <begin position="561"/>
        <end position="594"/>
    </location>
</feature>
<dbReference type="InterPro" id="IPR000719">
    <property type="entry name" value="Prot_kinase_dom"/>
</dbReference>
<reference evidence="7 8" key="1">
    <citation type="submission" date="2021-04" db="EMBL/GenBank/DDBJ databases">
        <title>novel species isolated from subtropical streams in China.</title>
        <authorList>
            <person name="Lu H."/>
        </authorList>
    </citation>
    <scope>NUCLEOTIDE SEQUENCE [LARGE SCALE GENOMIC DNA]</scope>
    <source>
        <strain evidence="7 8">BYS107W</strain>
    </source>
</reference>
<dbReference type="RefSeq" id="WP_212683742.1">
    <property type="nucleotide sequence ID" value="NZ_JAGSPM010000003.1"/>
</dbReference>
<organism evidence="7 8">
    <name type="scientific">Undibacterium baiyunense</name>
    <dbReference type="NCBI Taxonomy" id="2828731"/>
    <lineage>
        <taxon>Bacteria</taxon>
        <taxon>Pseudomonadati</taxon>
        <taxon>Pseudomonadota</taxon>
        <taxon>Betaproteobacteria</taxon>
        <taxon>Burkholderiales</taxon>
        <taxon>Oxalobacteraceae</taxon>
        <taxon>Undibacterium</taxon>
    </lineage>
</organism>
<accession>A0A941I2Y7</accession>
<gene>
    <name evidence="7" type="ORF">KDM92_07420</name>
</gene>
<dbReference type="Pfam" id="PF00069">
    <property type="entry name" value="Pkinase"/>
    <property type="match status" value="1"/>
</dbReference>
<feature type="domain" description="Protein kinase" evidence="6">
    <location>
        <begin position="25"/>
        <end position="280"/>
    </location>
</feature>
<proteinExistence type="predicted"/>
<dbReference type="CDD" id="cd14014">
    <property type="entry name" value="STKc_PknB_like"/>
    <property type="match status" value="1"/>
</dbReference>
<evidence type="ECO:0000313" key="7">
    <source>
        <dbReference type="EMBL" id="MBR7746405.1"/>
    </source>
</evidence>
<dbReference type="Gene3D" id="1.25.40.10">
    <property type="entry name" value="Tetratricopeptide repeat domain"/>
    <property type="match status" value="3"/>
</dbReference>
<dbReference type="PROSITE" id="PS50005">
    <property type="entry name" value="TPR"/>
    <property type="match status" value="1"/>
</dbReference>
<keyword evidence="1" id="KW-0808">Transferase</keyword>
<dbReference type="GO" id="GO:0004674">
    <property type="term" value="F:protein serine/threonine kinase activity"/>
    <property type="evidence" value="ECO:0007669"/>
    <property type="project" value="InterPro"/>
</dbReference>
<evidence type="ECO:0000256" key="4">
    <source>
        <dbReference type="ARBA" id="ARBA00022840"/>
    </source>
</evidence>
<dbReference type="Pfam" id="PF13432">
    <property type="entry name" value="TPR_16"/>
    <property type="match status" value="1"/>
</dbReference>
<dbReference type="GO" id="GO:0034045">
    <property type="term" value="C:phagophore assembly site membrane"/>
    <property type="evidence" value="ECO:0007669"/>
    <property type="project" value="TreeGrafter"/>
</dbReference>
<dbReference type="SMART" id="SM00028">
    <property type="entry name" value="TPR"/>
    <property type="match status" value="6"/>
</dbReference>
<dbReference type="Gene3D" id="1.10.510.10">
    <property type="entry name" value="Transferase(Phosphotransferase) domain 1"/>
    <property type="match status" value="1"/>
</dbReference>
<keyword evidence="8" id="KW-1185">Reference proteome</keyword>
<keyword evidence="2" id="KW-0547">Nucleotide-binding</keyword>
<dbReference type="InterPro" id="IPR019734">
    <property type="entry name" value="TPR_rpt"/>
</dbReference>